<dbReference type="PROSITE" id="PS51257">
    <property type="entry name" value="PROKAR_LIPOPROTEIN"/>
    <property type="match status" value="1"/>
</dbReference>
<name>A0ABV6KQ00_9BACI</name>
<dbReference type="Proteomes" id="UP001589738">
    <property type="component" value="Unassembled WGS sequence"/>
</dbReference>
<organism evidence="2 3">
    <name type="scientific">Robertmurraya beringensis</name>
    <dbReference type="NCBI Taxonomy" id="641660"/>
    <lineage>
        <taxon>Bacteria</taxon>
        <taxon>Bacillati</taxon>
        <taxon>Bacillota</taxon>
        <taxon>Bacilli</taxon>
        <taxon>Bacillales</taxon>
        <taxon>Bacillaceae</taxon>
        <taxon>Robertmurraya</taxon>
    </lineage>
</organism>
<accession>A0ABV6KQ00</accession>
<dbReference type="InterPro" id="IPR011438">
    <property type="entry name" value="DUF1541"/>
</dbReference>
<comment type="caution">
    <text evidence="2">The sequence shown here is derived from an EMBL/GenBank/DDBJ whole genome shotgun (WGS) entry which is preliminary data.</text>
</comment>
<evidence type="ECO:0000313" key="2">
    <source>
        <dbReference type="EMBL" id="MFC0475130.1"/>
    </source>
</evidence>
<dbReference type="Gene3D" id="2.30.30.1210">
    <property type="entry name" value="Domain of unknown function DUF1541"/>
    <property type="match status" value="1"/>
</dbReference>
<dbReference type="EMBL" id="JBHLUU010000022">
    <property type="protein sequence ID" value="MFC0475130.1"/>
    <property type="molecule type" value="Genomic_DNA"/>
</dbReference>
<evidence type="ECO:0000313" key="3">
    <source>
        <dbReference type="Proteomes" id="UP001589738"/>
    </source>
</evidence>
<reference evidence="2 3" key="1">
    <citation type="submission" date="2024-09" db="EMBL/GenBank/DDBJ databases">
        <authorList>
            <person name="Sun Q."/>
            <person name="Mori K."/>
        </authorList>
    </citation>
    <scope>NUCLEOTIDE SEQUENCE [LARGE SCALE GENOMIC DNA]</scope>
    <source>
        <strain evidence="2 3">CGMCC 1.9126</strain>
    </source>
</reference>
<feature type="domain" description="DUF1541" evidence="1">
    <location>
        <begin position="122"/>
        <end position="170"/>
    </location>
</feature>
<evidence type="ECO:0000259" key="1">
    <source>
        <dbReference type="Pfam" id="PF07563"/>
    </source>
</evidence>
<dbReference type="Pfam" id="PF07563">
    <property type="entry name" value="DUF1541"/>
    <property type="match status" value="2"/>
</dbReference>
<protein>
    <submittedName>
        <fullName evidence="2">DUF1541 domain-containing protein</fullName>
    </submittedName>
</protein>
<proteinExistence type="predicted"/>
<keyword evidence="3" id="KW-1185">Reference proteome</keyword>
<sequence>MRKHILLIFLYLIFLVVGCANNEEHAHEMAHKHNFNGSAEVPEALAIKAVENPKYPIGSKAISKANHMGGMMDGVEVTIVAAYKTTAYETSSVMSDGTEMEKHRWIVHEEFVNPGNKPIATGTEIKTVADHMEGMKDSIQTIDSSVETTVYIVDFVTSDGHEVKNHKWVAEEELEPIT</sequence>
<feature type="domain" description="DUF1541" evidence="1">
    <location>
        <begin position="58"/>
        <end position="108"/>
    </location>
</feature>
<gene>
    <name evidence="2" type="ORF">ACFFHF_07645</name>
</gene>
<dbReference type="RefSeq" id="WP_160546434.1">
    <property type="nucleotide sequence ID" value="NZ_JBHLUU010000022.1"/>
</dbReference>